<proteinExistence type="predicted"/>
<name>G0MXD1_CAEBE</name>
<dbReference type="HOGENOM" id="CLU_197011_0_0_1"/>
<evidence type="ECO:0008006" key="3">
    <source>
        <dbReference type="Google" id="ProtNLM"/>
    </source>
</evidence>
<dbReference type="FunCoup" id="G0MXD1">
    <property type="interactions" value="1152"/>
</dbReference>
<dbReference type="AlphaFoldDB" id="G0MXD1"/>
<organism evidence="2">
    <name type="scientific">Caenorhabditis brenneri</name>
    <name type="common">Nematode worm</name>
    <dbReference type="NCBI Taxonomy" id="135651"/>
    <lineage>
        <taxon>Eukaryota</taxon>
        <taxon>Metazoa</taxon>
        <taxon>Ecdysozoa</taxon>
        <taxon>Nematoda</taxon>
        <taxon>Chromadorea</taxon>
        <taxon>Rhabditida</taxon>
        <taxon>Rhabditina</taxon>
        <taxon>Rhabditomorpha</taxon>
        <taxon>Rhabditoidea</taxon>
        <taxon>Rhabditidae</taxon>
        <taxon>Peloderinae</taxon>
        <taxon>Caenorhabditis</taxon>
    </lineage>
</organism>
<reference evidence="2" key="1">
    <citation type="submission" date="2011-07" db="EMBL/GenBank/DDBJ databases">
        <authorList>
            <consortium name="Caenorhabditis brenneri Sequencing and Analysis Consortium"/>
            <person name="Wilson R.K."/>
        </authorList>
    </citation>
    <scope>NUCLEOTIDE SEQUENCE [LARGE SCALE GENOMIC DNA]</scope>
    <source>
        <strain evidence="2">PB2801</strain>
    </source>
</reference>
<dbReference type="EMBL" id="GL379818">
    <property type="protein sequence ID" value="EGT46698.1"/>
    <property type="molecule type" value="Genomic_DNA"/>
</dbReference>
<dbReference type="Proteomes" id="UP000008068">
    <property type="component" value="Unassembled WGS sequence"/>
</dbReference>
<evidence type="ECO:0000313" key="1">
    <source>
        <dbReference type="EMBL" id="EGT46698.1"/>
    </source>
</evidence>
<gene>
    <name evidence="1" type="ORF">CAEBREN_03983</name>
</gene>
<accession>G0MXD1</accession>
<dbReference type="OMA" id="AEVCFAV"/>
<sequence>MQMLGPPPPYSSIAQTVTAQPQPLNATFVPFQPLPEPKENKCMKCFHSVFGPCIFCVQVLGCFAEVCFAVCDCREV</sequence>
<protein>
    <recommendedName>
        <fullName evidence="3">LITAF domain-containing protein</fullName>
    </recommendedName>
</protein>
<dbReference type="InParanoid" id="G0MXD1"/>
<dbReference type="eggNOG" id="ENOG502TITH">
    <property type="taxonomic scope" value="Eukaryota"/>
</dbReference>
<keyword evidence="2" id="KW-1185">Reference proteome</keyword>
<evidence type="ECO:0000313" key="2">
    <source>
        <dbReference type="Proteomes" id="UP000008068"/>
    </source>
</evidence>